<reference evidence="1" key="2">
    <citation type="submission" date="2020-11" db="EMBL/GenBank/DDBJ databases">
        <authorList>
            <consortium name="NCBI Pathogen Detection Project"/>
        </authorList>
    </citation>
    <scope>NUCLEOTIDE SEQUENCE</scope>
    <source>
        <strain evidence="1">R404</strain>
    </source>
</reference>
<reference evidence="1" key="1">
    <citation type="journal article" date="2018" name="Genome Biol.">
        <title>SKESA: strategic k-mer extension for scrupulous assemblies.</title>
        <authorList>
            <person name="Souvorov A."/>
            <person name="Agarwala R."/>
            <person name="Lipman D.J."/>
        </authorList>
    </citation>
    <scope>NUCLEOTIDE SEQUENCE</scope>
    <source>
        <strain evidence="1">R404</strain>
    </source>
</reference>
<dbReference type="EMBL" id="DACSEO010000137">
    <property type="protein sequence ID" value="HAT1684980.1"/>
    <property type="molecule type" value="Genomic_DNA"/>
</dbReference>
<dbReference type="AlphaFoldDB" id="A0AAN5RGQ1"/>
<evidence type="ECO:0000313" key="1">
    <source>
        <dbReference type="EMBL" id="HAT1684980.1"/>
    </source>
</evidence>
<dbReference type="Proteomes" id="UP000856143">
    <property type="component" value="Unassembled WGS sequence"/>
</dbReference>
<comment type="caution">
    <text evidence="1">The sequence shown here is derived from an EMBL/GenBank/DDBJ whole genome shotgun (WGS) entry which is preliminary data.</text>
</comment>
<organism evidence="1 2">
    <name type="scientific">Klebsiella oxytoca</name>
    <dbReference type="NCBI Taxonomy" id="571"/>
    <lineage>
        <taxon>Bacteria</taxon>
        <taxon>Pseudomonadati</taxon>
        <taxon>Pseudomonadota</taxon>
        <taxon>Gammaproteobacteria</taxon>
        <taxon>Enterobacterales</taxon>
        <taxon>Enterobacteriaceae</taxon>
        <taxon>Klebsiella/Raoultella group</taxon>
        <taxon>Klebsiella</taxon>
    </lineage>
</organism>
<name>A0AAN5RGQ1_KLEOX</name>
<protein>
    <submittedName>
        <fullName evidence="1">Uncharacterized protein</fullName>
    </submittedName>
</protein>
<evidence type="ECO:0000313" key="2">
    <source>
        <dbReference type="Proteomes" id="UP000856143"/>
    </source>
</evidence>
<feature type="non-terminal residue" evidence="1">
    <location>
        <position position="1"/>
    </location>
</feature>
<accession>A0AAN5RGQ1</accession>
<gene>
    <name evidence="1" type="ORF">I8Y21_005805</name>
</gene>
<sequence length="136" mass="15381">VRRISDRSAPEPDGVYPESVYGLLDKVDTILGKILNIIFFEKITSSQDLAVILQKKKVLTRRELNDNLIGILVNCPLLTCVRDLESLIKYLRCPGEEIKNMIISVDRKLWSLIYGALKILEEGRKIPAGKTQEDGK</sequence>
<proteinExistence type="predicted"/>